<protein>
    <submittedName>
        <fullName evidence="1">Uncharacterized protein</fullName>
    </submittedName>
</protein>
<reference evidence="1 2" key="1">
    <citation type="journal article" date="2018" name="Nat. Ecol. Evol.">
        <title>Shark genomes provide insights into elasmobranch evolution and the origin of vertebrates.</title>
        <authorList>
            <person name="Hara Y"/>
            <person name="Yamaguchi K"/>
            <person name="Onimaru K"/>
            <person name="Kadota M"/>
            <person name="Koyanagi M"/>
            <person name="Keeley SD"/>
            <person name="Tatsumi K"/>
            <person name="Tanaka K"/>
            <person name="Motone F"/>
            <person name="Kageyama Y"/>
            <person name="Nozu R"/>
            <person name="Adachi N"/>
            <person name="Nishimura O"/>
            <person name="Nakagawa R"/>
            <person name="Tanegashima C"/>
            <person name="Kiyatake I"/>
            <person name="Matsumoto R"/>
            <person name="Murakumo K"/>
            <person name="Nishida K"/>
            <person name="Terakita A"/>
            <person name="Kuratani S"/>
            <person name="Sato K"/>
            <person name="Hyodo S Kuraku.S."/>
        </authorList>
    </citation>
    <scope>NUCLEOTIDE SEQUENCE [LARGE SCALE GENOMIC DNA]</scope>
</reference>
<dbReference type="EMBL" id="BEZZ01197767">
    <property type="protein sequence ID" value="GCC46573.1"/>
    <property type="molecule type" value="Genomic_DNA"/>
</dbReference>
<comment type="caution">
    <text evidence="1">The sequence shown here is derived from an EMBL/GenBank/DDBJ whole genome shotgun (WGS) entry which is preliminary data.</text>
</comment>
<feature type="non-terminal residue" evidence="1">
    <location>
        <position position="230"/>
    </location>
</feature>
<evidence type="ECO:0000313" key="1">
    <source>
        <dbReference type="EMBL" id="GCC46573.1"/>
    </source>
</evidence>
<sequence>AALQRAGAIDHLAAWDEAVHDLFGANLGHAVVLGFLRLSEQWPAQRSTADLIAIGHAAGDIGRGAGSRAAHGLLTELSKVLPRLAGAGDLTAVLAALGQLADAGPESVSLAIGRLEPLLAHAGGADFSAWVSAGLRASGGRASRRRAYFALDDPLSARLFAVGRTGDDFARLEKRLAATTLALWNRKPRFRKLAMAPTPVPRRTSLAAGFIGLPETLPGFEGEAADFTYL</sequence>
<accession>A0A401TVA2</accession>
<keyword evidence="2" id="KW-1185">Reference proteome</keyword>
<gene>
    <name evidence="1" type="ORF">chiPu_0030965</name>
</gene>
<dbReference type="Proteomes" id="UP000287033">
    <property type="component" value="Unassembled WGS sequence"/>
</dbReference>
<dbReference type="AlphaFoldDB" id="A0A401TVA2"/>
<proteinExistence type="predicted"/>
<feature type="non-terminal residue" evidence="1">
    <location>
        <position position="1"/>
    </location>
</feature>
<evidence type="ECO:0000313" key="2">
    <source>
        <dbReference type="Proteomes" id="UP000287033"/>
    </source>
</evidence>
<name>A0A401TVA2_CHIPU</name>
<organism evidence="1 2">
    <name type="scientific">Chiloscyllium punctatum</name>
    <name type="common">Brownbanded bambooshark</name>
    <name type="synonym">Hemiscyllium punctatum</name>
    <dbReference type="NCBI Taxonomy" id="137246"/>
    <lineage>
        <taxon>Eukaryota</taxon>
        <taxon>Metazoa</taxon>
        <taxon>Chordata</taxon>
        <taxon>Craniata</taxon>
        <taxon>Vertebrata</taxon>
        <taxon>Chondrichthyes</taxon>
        <taxon>Elasmobranchii</taxon>
        <taxon>Galeomorphii</taxon>
        <taxon>Galeoidea</taxon>
        <taxon>Orectolobiformes</taxon>
        <taxon>Hemiscylliidae</taxon>
        <taxon>Chiloscyllium</taxon>
    </lineage>
</organism>